<dbReference type="Gene3D" id="2.170.120.20">
    <property type="entry name" value="Ribosomal protein L25, beta domain"/>
    <property type="match status" value="1"/>
</dbReference>
<dbReference type="GO" id="GO:0022625">
    <property type="term" value="C:cytosolic large ribosomal subunit"/>
    <property type="evidence" value="ECO:0007669"/>
    <property type="project" value="TreeGrafter"/>
</dbReference>
<organism evidence="9 10">
    <name type="scientific">Bacillus benzoevorans</name>
    <dbReference type="NCBI Taxonomy" id="1456"/>
    <lineage>
        <taxon>Bacteria</taxon>
        <taxon>Bacillati</taxon>
        <taxon>Bacillota</taxon>
        <taxon>Bacilli</taxon>
        <taxon>Bacillales</taxon>
        <taxon>Bacillaceae</taxon>
        <taxon>Bacillus</taxon>
    </lineage>
</organism>
<evidence type="ECO:0000256" key="2">
    <source>
        <dbReference type="ARBA" id="ARBA00022884"/>
    </source>
</evidence>
<comment type="similarity">
    <text evidence="5">Belongs to the bacterial ribosomal protein bL25 family. CTC subfamily.</text>
</comment>
<dbReference type="RefSeq" id="WP_184529456.1">
    <property type="nucleotide sequence ID" value="NZ_JACHGK010000022.1"/>
</dbReference>
<evidence type="ECO:0000256" key="5">
    <source>
        <dbReference type="HAMAP-Rule" id="MF_01334"/>
    </source>
</evidence>
<feature type="domain" description="Large ribosomal subunit protein bL25 L25" evidence="7">
    <location>
        <begin position="5"/>
        <end position="91"/>
    </location>
</feature>
<keyword evidence="3 5" id="KW-0689">Ribosomal protein</keyword>
<gene>
    <name evidence="5" type="primary">rplY</name>
    <name evidence="5" type="synonym">ctc</name>
    <name evidence="9" type="ORF">HNR53_004154</name>
</gene>
<keyword evidence="1 5" id="KW-0699">rRNA-binding</keyword>
<comment type="caution">
    <text evidence="9">The sequence shown here is derived from an EMBL/GenBank/DDBJ whole genome shotgun (WGS) entry which is preliminary data.</text>
</comment>
<evidence type="ECO:0000256" key="4">
    <source>
        <dbReference type="ARBA" id="ARBA00023274"/>
    </source>
</evidence>
<dbReference type="InterPro" id="IPR011035">
    <property type="entry name" value="Ribosomal_bL25/Gln-tRNA_synth"/>
</dbReference>
<dbReference type="InterPro" id="IPR037121">
    <property type="entry name" value="Ribosomal_bL25_C"/>
</dbReference>
<proteinExistence type="inferred from homology"/>
<dbReference type="PANTHER" id="PTHR33284:SF1">
    <property type="entry name" value="RIBOSOMAL PROTEIN L25_GLN-TRNA SYNTHETASE, ANTI-CODON-BINDING DOMAIN-CONTAINING PROTEIN"/>
    <property type="match status" value="1"/>
</dbReference>
<dbReference type="InterPro" id="IPR020930">
    <property type="entry name" value="Ribosomal_uL5_bac-type"/>
</dbReference>
<evidence type="ECO:0000313" key="10">
    <source>
        <dbReference type="Proteomes" id="UP000531594"/>
    </source>
</evidence>
<evidence type="ECO:0000256" key="6">
    <source>
        <dbReference type="SAM" id="MobiDB-lite"/>
    </source>
</evidence>
<dbReference type="PANTHER" id="PTHR33284">
    <property type="entry name" value="RIBOSOMAL PROTEIN L25/GLN-TRNA SYNTHETASE, ANTI-CODON-BINDING DOMAIN-CONTAINING PROTEIN"/>
    <property type="match status" value="1"/>
</dbReference>
<dbReference type="GO" id="GO:0008097">
    <property type="term" value="F:5S rRNA binding"/>
    <property type="evidence" value="ECO:0007669"/>
    <property type="project" value="InterPro"/>
</dbReference>
<dbReference type="Gene3D" id="2.40.240.10">
    <property type="entry name" value="Ribosomal Protein L25, Chain P"/>
    <property type="match status" value="1"/>
</dbReference>
<evidence type="ECO:0000313" key="9">
    <source>
        <dbReference type="EMBL" id="MBB6447473.1"/>
    </source>
</evidence>
<keyword evidence="2 5" id="KW-0694">RNA-binding</keyword>
<dbReference type="NCBIfam" id="NF004133">
    <property type="entry name" value="PRK05618.2-4"/>
    <property type="match status" value="1"/>
</dbReference>
<keyword evidence="4 5" id="KW-0687">Ribonucleoprotein</keyword>
<dbReference type="InterPro" id="IPR001021">
    <property type="entry name" value="Ribosomal_bL25_long"/>
</dbReference>
<dbReference type="SUPFAM" id="SSF50715">
    <property type="entry name" value="Ribosomal protein L25-like"/>
    <property type="match status" value="1"/>
</dbReference>
<evidence type="ECO:0000259" key="8">
    <source>
        <dbReference type="Pfam" id="PF14693"/>
    </source>
</evidence>
<feature type="region of interest" description="Disordered" evidence="6">
    <location>
        <begin position="180"/>
        <end position="209"/>
    </location>
</feature>
<reference evidence="9 10" key="1">
    <citation type="submission" date="2020-08" db="EMBL/GenBank/DDBJ databases">
        <title>Genomic Encyclopedia of Type Strains, Phase IV (KMG-IV): sequencing the most valuable type-strain genomes for metagenomic binning, comparative biology and taxonomic classification.</title>
        <authorList>
            <person name="Goeker M."/>
        </authorList>
    </citation>
    <scope>NUCLEOTIDE SEQUENCE [LARGE SCALE GENOMIC DNA]</scope>
    <source>
        <strain evidence="9 10">DSM 5391</strain>
    </source>
</reference>
<dbReference type="InterPro" id="IPR020057">
    <property type="entry name" value="Ribosomal_bL25_b-dom"/>
</dbReference>
<dbReference type="Pfam" id="PF01386">
    <property type="entry name" value="Ribosomal_L25p"/>
    <property type="match status" value="1"/>
</dbReference>
<keyword evidence="10" id="KW-1185">Reference proteome</keyword>
<accession>A0A7X0HV86</accession>
<dbReference type="HAMAP" id="MF_01334">
    <property type="entry name" value="Ribosomal_bL25_CTC"/>
    <property type="match status" value="1"/>
</dbReference>
<dbReference type="AlphaFoldDB" id="A0A7X0HV86"/>
<comment type="function">
    <text evidence="5">This is one of the proteins that binds to the 5S RNA in the ribosome where it forms part of the central protuberance.</text>
</comment>
<dbReference type="CDD" id="cd00495">
    <property type="entry name" value="Ribosomal_L25_TL5_CTC"/>
    <property type="match status" value="1"/>
</dbReference>
<feature type="domain" description="Large ribosomal subunit protein bL25 beta" evidence="8">
    <location>
        <begin position="99"/>
        <end position="182"/>
    </location>
</feature>
<dbReference type="EMBL" id="JACHGK010000022">
    <property type="protein sequence ID" value="MBB6447473.1"/>
    <property type="molecule type" value="Genomic_DNA"/>
</dbReference>
<dbReference type="GO" id="GO:0003735">
    <property type="term" value="F:structural constituent of ribosome"/>
    <property type="evidence" value="ECO:0007669"/>
    <property type="project" value="InterPro"/>
</dbReference>
<comment type="subunit">
    <text evidence="5">Part of the 50S ribosomal subunit; part of the 5S rRNA/L5/L18/L25 subcomplex. Contacts the 5S rRNA. Binds to the 5S rRNA independently of L5 and L18.</text>
</comment>
<name>A0A7X0HV86_9BACI</name>
<dbReference type="InterPro" id="IPR029751">
    <property type="entry name" value="Ribosomal_L25_dom"/>
</dbReference>
<dbReference type="Pfam" id="PF14693">
    <property type="entry name" value="Ribosomal_TL5_C"/>
    <property type="match status" value="1"/>
</dbReference>
<dbReference type="NCBIfam" id="TIGR00731">
    <property type="entry name" value="bL25_bact_ctc"/>
    <property type="match status" value="1"/>
</dbReference>
<evidence type="ECO:0000256" key="3">
    <source>
        <dbReference type="ARBA" id="ARBA00022980"/>
    </source>
</evidence>
<dbReference type="InterPro" id="IPR020056">
    <property type="entry name" value="Rbsml_bL25/Gln-tRNA_synth_N"/>
</dbReference>
<protein>
    <recommendedName>
        <fullName evidence="5">Large ribosomal subunit protein bL25</fullName>
    </recommendedName>
    <alternativeName>
        <fullName evidence="5">General stress protein CTC</fullName>
    </alternativeName>
</protein>
<evidence type="ECO:0000259" key="7">
    <source>
        <dbReference type="Pfam" id="PF01386"/>
    </source>
</evidence>
<evidence type="ECO:0000256" key="1">
    <source>
        <dbReference type="ARBA" id="ARBA00022730"/>
    </source>
</evidence>
<dbReference type="GO" id="GO:0006412">
    <property type="term" value="P:translation"/>
    <property type="evidence" value="ECO:0007669"/>
    <property type="project" value="UniProtKB-UniRule"/>
</dbReference>
<sequence length="209" mass="22942">MNAVLQAKERKEFRRSELKKLRKEGQIPAVVYGSESENKSIYLNESDLLRTIKDIGRNGVISLDVEGQKKNVILTDYQSDPLKKVLTHIDFLAVDLSKEVTAAVRLVLTGDAAGVKDGGVMQQSLHEISVTATPNNIPSSIEVDVTGLQVAETMTVKDIRGAQSYHIDHDEDEVICSILPPRQEKEISTGETQSEASPENLEGRETGGE</sequence>
<dbReference type="Proteomes" id="UP000531594">
    <property type="component" value="Unassembled WGS sequence"/>
</dbReference>